<dbReference type="SUPFAM" id="SSF81343">
    <property type="entry name" value="Fumarate reductase respiratory complex transmembrane subunits"/>
    <property type="match status" value="1"/>
</dbReference>
<comment type="function">
    <text evidence="2">Membrane-anchoring subunit of succinate dehydrogenase (SDH).</text>
</comment>
<keyword evidence="18" id="KW-1185">Reference proteome</keyword>
<comment type="cofactor">
    <cofactor evidence="1">
        <name>heme</name>
        <dbReference type="ChEBI" id="CHEBI:30413"/>
    </cofactor>
</comment>
<dbReference type="CDD" id="cd03495">
    <property type="entry name" value="SQR_TypeC_SdhD_like"/>
    <property type="match status" value="1"/>
</dbReference>
<dbReference type="InterPro" id="IPR034804">
    <property type="entry name" value="SQR/QFR_C/D"/>
</dbReference>
<dbReference type="GO" id="GO:0016020">
    <property type="term" value="C:membrane"/>
    <property type="evidence" value="ECO:0007669"/>
    <property type="project" value="UniProtKB-SubCell"/>
</dbReference>
<keyword evidence="7" id="KW-0813">Transport</keyword>
<accession>A0A8J7CWF8</accession>
<dbReference type="InterPro" id="IPR000701">
    <property type="entry name" value="SuccDH_FuR_B_TM-su"/>
</dbReference>
<evidence type="ECO:0000256" key="7">
    <source>
        <dbReference type="ARBA" id="ARBA00022448"/>
    </source>
</evidence>
<evidence type="ECO:0000313" key="17">
    <source>
        <dbReference type="EMBL" id="MBE1237426.1"/>
    </source>
</evidence>
<evidence type="ECO:0000256" key="15">
    <source>
        <dbReference type="ARBA" id="ARBA00023136"/>
    </source>
</evidence>
<evidence type="ECO:0000256" key="3">
    <source>
        <dbReference type="ARBA" id="ARBA00004141"/>
    </source>
</evidence>
<name>A0A8J7CWF8_9PROT</name>
<dbReference type="Proteomes" id="UP000631034">
    <property type="component" value="Unassembled WGS sequence"/>
</dbReference>
<evidence type="ECO:0000256" key="13">
    <source>
        <dbReference type="ARBA" id="ARBA00022989"/>
    </source>
</evidence>
<evidence type="ECO:0000256" key="8">
    <source>
        <dbReference type="ARBA" id="ARBA00022532"/>
    </source>
</evidence>
<keyword evidence="12" id="KW-0249">Electron transport</keyword>
<evidence type="ECO:0000256" key="1">
    <source>
        <dbReference type="ARBA" id="ARBA00001971"/>
    </source>
</evidence>
<evidence type="ECO:0000256" key="16">
    <source>
        <dbReference type="SAM" id="Phobius"/>
    </source>
</evidence>
<dbReference type="RefSeq" id="WP_192534432.1">
    <property type="nucleotide sequence ID" value="NZ_JACZHT010000004.1"/>
</dbReference>
<keyword evidence="9" id="KW-0349">Heme</keyword>
<comment type="subcellular location">
    <subcellularLocation>
        <location evidence="3">Membrane</location>
        <topology evidence="3">Multi-pass membrane protein</topology>
    </subcellularLocation>
</comment>
<dbReference type="Gene3D" id="1.20.1300.10">
    <property type="entry name" value="Fumarate reductase/succinate dehydrogenase, transmembrane subunit"/>
    <property type="match status" value="1"/>
</dbReference>
<keyword evidence="14" id="KW-0408">Iron</keyword>
<sequence>MQSFRSPLGRARGLGPSREAATGHWFSERLPALGLIPLMLWFIFCAVIPNIGASHAEFADFLTNPLNATLMILVVLLGFYHGLQGLLVIVGDYIGTVVVRNFIVFFLKLYAIFGAALASIAVLKLSIGG</sequence>
<evidence type="ECO:0000256" key="10">
    <source>
        <dbReference type="ARBA" id="ARBA00022692"/>
    </source>
</evidence>
<reference evidence="17" key="1">
    <citation type="submission" date="2020-10" db="EMBL/GenBank/DDBJ databases">
        <title>Genome sequence of the unusual species of purple photosynthetic bacteria, Phaeovibrio sulfidiphilus DSM 23193, type strain.</title>
        <authorList>
            <person name="Kyndt J.A."/>
            <person name="Meyer T.E."/>
        </authorList>
    </citation>
    <scope>NUCLEOTIDE SEQUENCE</scope>
    <source>
        <strain evidence="17">DSM 23193</strain>
    </source>
</reference>
<dbReference type="GO" id="GO:0006099">
    <property type="term" value="P:tricarboxylic acid cycle"/>
    <property type="evidence" value="ECO:0007669"/>
    <property type="project" value="UniProtKB-UniPathway"/>
</dbReference>
<feature type="transmembrane region" description="Helical" evidence="16">
    <location>
        <begin position="32"/>
        <end position="51"/>
    </location>
</feature>
<protein>
    <recommendedName>
        <fullName evidence="6">Succinate dehydrogenase hydrophobic membrane anchor subunit</fullName>
    </recommendedName>
</protein>
<evidence type="ECO:0000256" key="14">
    <source>
        <dbReference type="ARBA" id="ARBA00023004"/>
    </source>
</evidence>
<comment type="caution">
    <text evidence="17">The sequence shown here is derived from an EMBL/GenBank/DDBJ whole genome shotgun (WGS) entry which is preliminary data.</text>
</comment>
<dbReference type="InterPro" id="IPR014312">
    <property type="entry name" value="Succ_DH_anchor"/>
</dbReference>
<gene>
    <name evidence="17" type="primary">sdhD</name>
    <name evidence="17" type="ORF">IHV25_07165</name>
</gene>
<dbReference type="NCBIfam" id="TIGR02968">
    <property type="entry name" value="succ_dehyd_anc"/>
    <property type="match status" value="1"/>
</dbReference>
<comment type="pathway">
    <text evidence="4">Carbohydrate metabolism; tricarboxylic acid cycle.</text>
</comment>
<evidence type="ECO:0000256" key="11">
    <source>
        <dbReference type="ARBA" id="ARBA00022723"/>
    </source>
</evidence>
<proteinExistence type="predicted"/>
<dbReference type="AlphaFoldDB" id="A0A8J7CWF8"/>
<dbReference type="GO" id="GO:0020037">
    <property type="term" value="F:heme binding"/>
    <property type="evidence" value="ECO:0007669"/>
    <property type="project" value="InterPro"/>
</dbReference>
<keyword evidence="15 16" id="KW-0472">Membrane</keyword>
<feature type="transmembrane region" description="Helical" evidence="16">
    <location>
        <begin position="71"/>
        <end position="90"/>
    </location>
</feature>
<keyword evidence="10 16" id="KW-0812">Transmembrane</keyword>
<dbReference type="EMBL" id="JACZHT010000004">
    <property type="protein sequence ID" value="MBE1237426.1"/>
    <property type="molecule type" value="Genomic_DNA"/>
</dbReference>
<dbReference type="Pfam" id="PF01127">
    <property type="entry name" value="Sdh_cyt"/>
    <property type="match status" value="1"/>
</dbReference>
<feature type="transmembrane region" description="Helical" evidence="16">
    <location>
        <begin position="102"/>
        <end position="123"/>
    </location>
</feature>
<evidence type="ECO:0000256" key="12">
    <source>
        <dbReference type="ARBA" id="ARBA00022982"/>
    </source>
</evidence>
<keyword evidence="11" id="KW-0479">Metal-binding</keyword>
<keyword evidence="13 16" id="KW-1133">Transmembrane helix</keyword>
<evidence type="ECO:0000256" key="9">
    <source>
        <dbReference type="ARBA" id="ARBA00022617"/>
    </source>
</evidence>
<evidence type="ECO:0000256" key="2">
    <source>
        <dbReference type="ARBA" id="ARBA00004050"/>
    </source>
</evidence>
<evidence type="ECO:0000256" key="6">
    <source>
        <dbReference type="ARBA" id="ARBA00019425"/>
    </source>
</evidence>
<dbReference type="UniPathway" id="UPA00223"/>
<keyword evidence="8" id="KW-0816">Tricarboxylic acid cycle</keyword>
<comment type="subunit">
    <text evidence="5">Part of an enzyme complex containing four subunits: a flavoprotein, an iron-sulfur protein, plus two membrane-anchoring proteins, SdhC and SdhD.</text>
</comment>
<evidence type="ECO:0000256" key="4">
    <source>
        <dbReference type="ARBA" id="ARBA00005163"/>
    </source>
</evidence>
<evidence type="ECO:0000313" key="18">
    <source>
        <dbReference type="Proteomes" id="UP000631034"/>
    </source>
</evidence>
<evidence type="ECO:0000256" key="5">
    <source>
        <dbReference type="ARBA" id="ARBA00011558"/>
    </source>
</evidence>
<organism evidence="17 18">
    <name type="scientific">Phaeovibrio sulfidiphilus</name>
    <dbReference type="NCBI Taxonomy" id="1220600"/>
    <lineage>
        <taxon>Bacteria</taxon>
        <taxon>Pseudomonadati</taxon>
        <taxon>Pseudomonadota</taxon>
        <taxon>Alphaproteobacteria</taxon>
        <taxon>Rhodospirillales</taxon>
        <taxon>Rhodospirillaceae</taxon>
        <taxon>Phaeovibrio</taxon>
    </lineage>
</organism>
<dbReference type="GO" id="GO:0046872">
    <property type="term" value="F:metal ion binding"/>
    <property type="evidence" value="ECO:0007669"/>
    <property type="project" value="UniProtKB-KW"/>
</dbReference>